<evidence type="ECO:0000256" key="6">
    <source>
        <dbReference type="ARBA" id="ARBA00025295"/>
    </source>
</evidence>
<keyword evidence="2 8" id="KW-0436">Ligase</keyword>
<dbReference type="EMBL" id="WOCA01000005">
    <property type="protein sequence ID" value="MUK88422.1"/>
    <property type="molecule type" value="Genomic_DNA"/>
</dbReference>
<dbReference type="InterPro" id="IPR023631">
    <property type="entry name" value="Amidase_dom"/>
</dbReference>
<dbReference type="RefSeq" id="WP_155668411.1">
    <property type="nucleotide sequence ID" value="NZ_WOCA01000005.1"/>
</dbReference>
<dbReference type="GO" id="GO:0005524">
    <property type="term" value="F:ATP binding"/>
    <property type="evidence" value="ECO:0007669"/>
    <property type="project" value="UniProtKB-KW"/>
</dbReference>
<keyword evidence="10" id="KW-0808">Transferase</keyword>
<evidence type="ECO:0000256" key="5">
    <source>
        <dbReference type="ARBA" id="ARBA00022917"/>
    </source>
</evidence>
<feature type="active site" description="Acyl-ester intermediate" evidence="8">
    <location>
        <position position="176"/>
    </location>
</feature>
<evidence type="ECO:0000256" key="2">
    <source>
        <dbReference type="ARBA" id="ARBA00022598"/>
    </source>
</evidence>
<dbReference type="InterPro" id="IPR036928">
    <property type="entry name" value="AS_sf"/>
</dbReference>
<dbReference type="EC" id="6.3.5.7" evidence="8"/>
<evidence type="ECO:0000256" key="4">
    <source>
        <dbReference type="ARBA" id="ARBA00022840"/>
    </source>
</evidence>
<keyword evidence="4 8" id="KW-0067">ATP-binding</keyword>
<dbReference type="HAMAP" id="MF_00120">
    <property type="entry name" value="GatA"/>
    <property type="match status" value="1"/>
</dbReference>
<reference evidence="10 11" key="1">
    <citation type="submission" date="2019-11" db="EMBL/GenBank/DDBJ databases">
        <authorList>
            <person name="Li X."/>
        </authorList>
    </citation>
    <scope>NUCLEOTIDE SEQUENCE [LARGE SCALE GENOMIC DNA]</scope>
    <source>
        <strain evidence="10 11">L9</strain>
    </source>
</reference>
<name>A0A6N8FFG1_9BACI</name>
<evidence type="ECO:0000259" key="9">
    <source>
        <dbReference type="Pfam" id="PF01425"/>
    </source>
</evidence>
<dbReference type="AlphaFoldDB" id="A0A6N8FFG1"/>
<dbReference type="InterPro" id="IPR000120">
    <property type="entry name" value="Amidase"/>
</dbReference>
<keyword evidence="5 8" id="KW-0648">Protein biosynthesis</keyword>
<proteinExistence type="inferred from homology"/>
<keyword evidence="3 8" id="KW-0547">Nucleotide-binding</keyword>
<dbReference type="GO" id="GO:0050567">
    <property type="term" value="F:glutaminyl-tRNA synthase (glutamine-hydrolyzing) activity"/>
    <property type="evidence" value="ECO:0007669"/>
    <property type="project" value="UniProtKB-UniRule"/>
</dbReference>
<dbReference type="GO" id="GO:0006412">
    <property type="term" value="P:translation"/>
    <property type="evidence" value="ECO:0007669"/>
    <property type="project" value="UniProtKB-UniRule"/>
</dbReference>
<dbReference type="GO" id="GO:0030956">
    <property type="term" value="C:glutamyl-tRNA(Gln) amidotransferase complex"/>
    <property type="evidence" value="ECO:0007669"/>
    <property type="project" value="InterPro"/>
</dbReference>
<dbReference type="PANTHER" id="PTHR11895:SF151">
    <property type="entry name" value="GLUTAMYL-TRNA(GLN) AMIDOTRANSFERASE SUBUNIT A"/>
    <property type="match status" value="1"/>
</dbReference>
<comment type="function">
    <text evidence="6 8">Allows the formation of correctly charged Gln-tRNA(Gln) through the transamidation of misacylated Glu-tRNA(Gln) in organisms which lack glutaminyl-tRNA synthetase. The reaction takes place in the presence of glutamine and ATP through an activated gamma-phospho-Glu-tRNA(Gln).</text>
</comment>
<dbReference type="InterPro" id="IPR004412">
    <property type="entry name" value="GatA"/>
</dbReference>
<dbReference type="Gene3D" id="3.90.1300.10">
    <property type="entry name" value="Amidase signature (AS) domain"/>
    <property type="match status" value="1"/>
</dbReference>
<comment type="caution">
    <text evidence="10">The sequence shown here is derived from an EMBL/GenBank/DDBJ whole genome shotgun (WGS) entry which is preliminary data.</text>
</comment>
<dbReference type="PROSITE" id="PS00571">
    <property type="entry name" value="AMIDASES"/>
    <property type="match status" value="1"/>
</dbReference>
<organism evidence="10 11">
    <name type="scientific">Ornithinibacillus caprae</name>
    <dbReference type="NCBI Taxonomy" id="2678566"/>
    <lineage>
        <taxon>Bacteria</taxon>
        <taxon>Bacillati</taxon>
        <taxon>Bacillota</taxon>
        <taxon>Bacilli</taxon>
        <taxon>Bacillales</taxon>
        <taxon>Bacillaceae</taxon>
        <taxon>Ornithinibacillus</taxon>
    </lineage>
</organism>
<sequence length="488" mass="53190">MSLFDHSIKEIEEKLHNNEITVEDLVDTSYNRIKEVDDQVHAFLTLDEENARAKAKELDLETDKSNKLFGIPAGIKDNIVTKALRTTCGSQFLRNFDDPLYNATVIEKLNAEKIVTIGKLNMDEFAMGSSNENSSFTPTRNPWNTDYVPGGSSGGSAAAVAAGEVLFSLGSDTGGSIRQPAAFCGVVGLKPTYGLVSRFGLVAFASSLDQIGPLTRSVEDNARVLEVIAGHDHMDSTSAKVDIPEYTKALTGDVSGLKIAVPKEYLAEGVNPEVKDAIMNALKVYESLGATWEEVSLPHSKYAVATYYLLASSEASANLARFDGVRYGVRSENATNMIDMFKKSRSEGFGEEVKRRIMLGTFALSSGYYDAYYKKAQKVRTLIKNDFDNIFEYYDVVIGPTTPTPAFKVGEKIDDPLTMYANDILTIPVNLAGVPGISVPCGFSEEGLPIGLQIIGKHFDESTVFRAAHAYEQATEHHTKKPQLGGAK</sequence>
<evidence type="ECO:0000256" key="3">
    <source>
        <dbReference type="ARBA" id="ARBA00022741"/>
    </source>
</evidence>
<evidence type="ECO:0000256" key="8">
    <source>
        <dbReference type="HAMAP-Rule" id="MF_00120"/>
    </source>
</evidence>
<evidence type="ECO:0000256" key="1">
    <source>
        <dbReference type="ARBA" id="ARBA00008069"/>
    </source>
</evidence>
<feature type="active site" description="Charge relay system" evidence="8">
    <location>
        <position position="152"/>
    </location>
</feature>
<protein>
    <recommendedName>
        <fullName evidence="8">Glutamyl-tRNA(Gln) amidotransferase subunit A</fullName>
        <shortName evidence="8">Glu-ADT subunit A</shortName>
        <ecNumber evidence="8">6.3.5.7</ecNumber>
    </recommendedName>
</protein>
<accession>A0A6N8FFG1</accession>
<comment type="subunit">
    <text evidence="8">Heterotrimer of A, B and C subunits.</text>
</comment>
<dbReference type="SUPFAM" id="SSF75304">
    <property type="entry name" value="Amidase signature (AS) enzymes"/>
    <property type="match status" value="1"/>
</dbReference>
<dbReference type="Proteomes" id="UP000469125">
    <property type="component" value="Unassembled WGS sequence"/>
</dbReference>
<feature type="domain" description="Amidase" evidence="9">
    <location>
        <begin position="24"/>
        <end position="464"/>
    </location>
</feature>
<comment type="similarity">
    <text evidence="1 8">Belongs to the amidase family. GatA subfamily.</text>
</comment>
<dbReference type="GO" id="GO:0016740">
    <property type="term" value="F:transferase activity"/>
    <property type="evidence" value="ECO:0007669"/>
    <property type="project" value="UniProtKB-KW"/>
</dbReference>
<gene>
    <name evidence="8 10" type="primary">gatA</name>
    <name evidence="10" type="ORF">GMD78_08465</name>
</gene>
<dbReference type="InterPro" id="IPR020556">
    <property type="entry name" value="Amidase_CS"/>
</dbReference>
<evidence type="ECO:0000313" key="10">
    <source>
        <dbReference type="EMBL" id="MUK88422.1"/>
    </source>
</evidence>
<evidence type="ECO:0000313" key="11">
    <source>
        <dbReference type="Proteomes" id="UP000469125"/>
    </source>
</evidence>
<dbReference type="Pfam" id="PF01425">
    <property type="entry name" value="Amidase"/>
    <property type="match status" value="1"/>
</dbReference>
<dbReference type="PANTHER" id="PTHR11895">
    <property type="entry name" value="TRANSAMIDASE"/>
    <property type="match status" value="1"/>
</dbReference>
<feature type="active site" description="Charge relay system" evidence="8">
    <location>
        <position position="76"/>
    </location>
</feature>
<comment type="catalytic activity">
    <reaction evidence="7 8">
        <text>L-glutamyl-tRNA(Gln) + L-glutamine + ATP + H2O = L-glutaminyl-tRNA(Gln) + L-glutamate + ADP + phosphate + H(+)</text>
        <dbReference type="Rhea" id="RHEA:17521"/>
        <dbReference type="Rhea" id="RHEA-COMP:9681"/>
        <dbReference type="Rhea" id="RHEA-COMP:9684"/>
        <dbReference type="ChEBI" id="CHEBI:15377"/>
        <dbReference type="ChEBI" id="CHEBI:15378"/>
        <dbReference type="ChEBI" id="CHEBI:29985"/>
        <dbReference type="ChEBI" id="CHEBI:30616"/>
        <dbReference type="ChEBI" id="CHEBI:43474"/>
        <dbReference type="ChEBI" id="CHEBI:58359"/>
        <dbReference type="ChEBI" id="CHEBI:78520"/>
        <dbReference type="ChEBI" id="CHEBI:78521"/>
        <dbReference type="ChEBI" id="CHEBI:456216"/>
        <dbReference type="EC" id="6.3.5.7"/>
    </reaction>
</comment>
<keyword evidence="11" id="KW-1185">Reference proteome</keyword>
<dbReference type="NCBIfam" id="TIGR00132">
    <property type="entry name" value="gatA"/>
    <property type="match status" value="1"/>
</dbReference>
<evidence type="ECO:0000256" key="7">
    <source>
        <dbReference type="ARBA" id="ARBA00047407"/>
    </source>
</evidence>